<reference evidence="3 4" key="1">
    <citation type="submission" date="2019-08" db="EMBL/GenBank/DDBJ databases">
        <title>In-depth cultivation of the pig gut microbiome towards novel bacterial diversity and tailored functional studies.</title>
        <authorList>
            <person name="Wylensek D."/>
            <person name="Hitch T.C.A."/>
            <person name="Clavel T."/>
        </authorList>
    </citation>
    <scope>NUCLEOTIDE SEQUENCE [LARGE SCALE GENOMIC DNA]</scope>
    <source>
        <strain evidence="3 4">Oil+RF-744-WCA-WT-13</strain>
    </source>
</reference>
<feature type="transmembrane region" description="Helical" evidence="2">
    <location>
        <begin position="134"/>
        <end position="162"/>
    </location>
</feature>
<keyword evidence="4" id="KW-1185">Reference proteome</keyword>
<evidence type="ECO:0000256" key="2">
    <source>
        <dbReference type="SAM" id="Phobius"/>
    </source>
</evidence>
<feature type="region of interest" description="Disordered" evidence="1">
    <location>
        <begin position="173"/>
        <end position="211"/>
    </location>
</feature>
<keyword evidence="2" id="KW-0812">Transmembrane</keyword>
<accession>A0A7X2P9J9</accession>
<gene>
    <name evidence="3" type="ORF">FYJ60_10405</name>
</gene>
<feature type="transmembrane region" description="Helical" evidence="2">
    <location>
        <begin position="46"/>
        <end position="68"/>
    </location>
</feature>
<evidence type="ECO:0000256" key="1">
    <source>
        <dbReference type="SAM" id="MobiDB-lite"/>
    </source>
</evidence>
<dbReference type="EMBL" id="VUMV01000008">
    <property type="protein sequence ID" value="MST82727.1"/>
    <property type="molecule type" value="Genomic_DNA"/>
</dbReference>
<dbReference type="AlphaFoldDB" id="A0A7X2P9J9"/>
<protein>
    <submittedName>
        <fullName evidence="3">Uncharacterized protein</fullName>
    </submittedName>
</protein>
<dbReference type="Proteomes" id="UP000466864">
    <property type="component" value="Unassembled WGS sequence"/>
</dbReference>
<name>A0A7X2P9J9_9FIRM</name>
<keyword evidence="2" id="KW-0472">Membrane</keyword>
<evidence type="ECO:0000313" key="3">
    <source>
        <dbReference type="EMBL" id="MST82727.1"/>
    </source>
</evidence>
<organism evidence="3 4">
    <name type="scientific">Bilifractor porci</name>
    <dbReference type="NCBI Taxonomy" id="2606636"/>
    <lineage>
        <taxon>Bacteria</taxon>
        <taxon>Bacillati</taxon>
        <taxon>Bacillota</taxon>
        <taxon>Clostridia</taxon>
        <taxon>Lachnospirales</taxon>
        <taxon>Lachnospiraceae</taxon>
        <taxon>Bilifractor</taxon>
    </lineage>
</organism>
<proteinExistence type="predicted"/>
<dbReference type="RefSeq" id="WP_154458642.1">
    <property type="nucleotide sequence ID" value="NZ_VUMV01000008.1"/>
</dbReference>
<feature type="transmembrane region" description="Helical" evidence="2">
    <location>
        <begin position="80"/>
        <end position="104"/>
    </location>
</feature>
<keyword evidence="2" id="KW-1133">Transmembrane helix</keyword>
<comment type="caution">
    <text evidence="3">The sequence shown here is derived from an EMBL/GenBank/DDBJ whole genome shotgun (WGS) entry which is preliminary data.</text>
</comment>
<sequence length="211" mass="22357">MKMKGSVLMKVSAAFCLIFGALSLVSTLFSISTDLKLISYGASSAVIGLTILFGLLEGAVLLFAGIAGIRNSRRPDKVRFMYLTAIWTFLILLITTLISILFITPAVSEATAAMTNDILQSAGLSDTGALAGSAMTAVSVIGTVVGVIIQLLFPLLLLAASLKNKEQIESMPEGWDPLLEMRGQQQTYEGGQTDKGGAENPESLQKPDGRQ</sequence>
<evidence type="ECO:0000313" key="4">
    <source>
        <dbReference type="Proteomes" id="UP000466864"/>
    </source>
</evidence>